<reference evidence="2 3" key="1">
    <citation type="submission" date="2020-10" db="EMBL/GenBank/DDBJ databases">
        <title>Pygocentrus nattereri (red-bellied piranha) genome, fPygNat1, primary haplotype.</title>
        <authorList>
            <person name="Myers G."/>
            <person name="Meyer A."/>
            <person name="Karagic N."/>
            <person name="Pippel M."/>
            <person name="Winkler S."/>
            <person name="Tracey A."/>
            <person name="Wood J."/>
            <person name="Formenti G."/>
            <person name="Howe K."/>
            <person name="Fedrigo O."/>
            <person name="Jarvis E.D."/>
        </authorList>
    </citation>
    <scope>NUCLEOTIDE SEQUENCE [LARGE SCALE GENOMIC DNA]</scope>
</reference>
<protein>
    <submittedName>
        <fullName evidence="2">Uncharacterized protein</fullName>
    </submittedName>
</protein>
<feature type="transmembrane region" description="Helical" evidence="1">
    <location>
        <begin position="91"/>
        <end position="111"/>
    </location>
</feature>
<dbReference type="AlphaFoldDB" id="A0A3B4D804"/>
<keyword evidence="1" id="KW-1133">Transmembrane helix</keyword>
<evidence type="ECO:0000313" key="3">
    <source>
        <dbReference type="Proteomes" id="UP001501920"/>
    </source>
</evidence>
<dbReference type="Ensembl" id="ENSPNAT00000039289.2">
    <property type="protein sequence ID" value="ENSPNAP00000019079.2"/>
    <property type="gene ID" value="ENSPNAG00000025594.2"/>
</dbReference>
<keyword evidence="3" id="KW-1185">Reference proteome</keyword>
<evidence type="ECO:0000313" key="2">
    <source>
        <dbReference type="Ensembl" id="ENSPNAP00000019079.2"/>
    </source>
</evidence>
<organism evidence="2 3">
    <name type="scientific">Pygocentrus nattereri</name>
    <name type="common">Red-bellied piranha</name>
    <dbReference type="NCBI Taxonomy" id="42514"/>
    <lineage>
        <taxon>Eukaryota</taxon>
        <taxon>Metazoa</taxon>
        <taxon>Chordata</taxon>
        <taxon>Craniata</taxon>
        <taxon>Vertebrata</taxon>
        <taxon>Euteleostomi</taxon>
        <taxon>Actinopterygii</taxon>
        <taxon>Neopterygii</taxon>
        <taxon>Teleostei</taxon>
        <taxon>Ostariophysi</taxon>
        <taxon>Characiformes</taxon>
        <taxon>Characoidei</taxon>
        <taxon>Pygocentrus</taxon>
    </lineage>
</organism>
<sequence>STTVNQKIQDVLGHYEKNMFGDGKRDTLGDDERDVLGDGERDVLGDGERDMLGDYERDIRTLLKGICSQHRLCLFIVKHGLRGSVIKLNNMLISLHLSLSLFTALSLSVYISRISLKG</sequence>
<evidence type="ECO:0000256" key="1">
    <source>
        <dbReference type="SAM" id="Phobius"/>
    </source>
</evidence>
<name>A0A3B4D804_PYGNA</name>
<reference evidence="2" key="3">
    <citation type="submission" date="2025-09" db="UniProtKB">
        <authorList>
            <consortium name="Ensembl"/>
        </authorList>
    </citation>
    <scope>IDENTIFICATION</scope>
</reference>
<keyword evidence="1" id="KW-0472">Membrane</keyword>
<dbReference type="Proteomes" id="UP001501920">
    <property type="component" value="Chromosome 10"/>
</dbReference>
<proteinExistence type="predicted"/>
<reference evidence="2" key="2">
    <citation type="submission" date="2025-08" db="UniProtKB">
        <authorList>
            <consortium name="Ensembl"/>
        </authorList>
    </citation>
    <scope>IDENTIFICATION</scope>
</reference>
<accession>A0A3B4D804</accession>
<keyword evidence="1" id="KW-0812">Transmembrane</keyword>